<feature type="compositionally biased region" description="Basic and acidic residues" evidence="1">
    <location>
        <begin position="71"/>
        <end position="89"/>
    </location>
</feature>
<dbReference type="Proteomes" id="UP001371456">
    <property type="component" value="Unassembled WGS sequence"/>
</dbReference>
<keyword evidence="3" id="KW-1185">Reference proteome</keyword>
<feature type="region of interest" description="Disordered" evidence="1">
    <location>
        <begin position="63"/>
        <end position="95"/>
    </location>
</feature>
<evidence type="ECO:0000313" key="3">
    <source>
        <dbReference type="Proteomes" id="UP001371456"/>
    </source>
</evidence>
<protein>
    <submittedName>
        <fullName evidence="2">Uncharacterized protein</fullName>
    </submittedName>
</protein>
<dbReference type="AlphaFoldDB" id="A0AAN8U8I2"/>
<proteinExistence type="predicted"/>
<reference evidence="2 3" key="1">
    <citation type="submission" date="2024-02" db="EMBL/GenBank/DDBJ databases">
        <title>de novo genome assembly of Solanum bulbocastanum strain 11H21.</title>
        <authorList>
            <person name="Hosaka A.J."/>
        </authorList>
    </citation>
    <scope>NUCLEOTIDE SEQUENCE [LARGE SCALE GENOMIC DNA]</scope>
    <source>
        <tissue evidence="2">Young leaves</tissue>
    </source>
</reference>
<dbReference type="EMBL" id="JBANQN010000001">
    <property type="protein sequence ID" value="KAK6803163.1"/>
    <property type="molecule type" value="Genomic_DNA"/>
</dbReference>
<accession>A0AAN8U8I2</accession>
<name>A0AAN8U8I2_SOLBU</name>
<organism evidence="2 3">
    <name type="scientific">Solanum bulbocastanum</name>
    <name type="common">Wild potato</name>
    <dbReference type="NCBI Taxonomy" id="147425"/>
    <lineage>
        <taxon>Eukaryota</taxon>
        <taxon>Viridiplantae</taxon>
        <taxon>Streptophyta</taxon>
        <taxon>Embryophyta</taxon>
        <taxon>Tracheophyta</taxon>
        <taxon>Spermatophyta</taxon>
        <taxon>Magnoliopsida</taxon>
        <taxon>eudicotyledons</taxon>
        <taxon>Gunneridae</taxon>
        <taxon>Pentapetalae</taxon>
        <taxon>asterids</taxon>
        <taxon>lamiids</taxon>
        <taxon>Solanales</taxon>
        <taxon>Solanaceae</taxon>
        <taxon>Solanoideae</taxon>
        <taxon>Solaneae</taxon>
        <taxon>Solanum</taxon>
    </lineage>
</organism>
<comment type="caution">
    <text evidence="2">The sequence shown here is derived from an EMBL/GenBank/DDBJ whole genome shotgun (WGS) entry which is preliminary data.</text>
</comment>
<sequence>MDQTLTKETDHSNVVELKAELDELITNETINETNGTGMKRKMQGDQVTNSQKTHTTHNIYAKEPIVTPKGPRHDKEEKEIWRVKDKSNTKENTMP</sequence>
<evidence type="ECO:0000256" key="1">
    <source>
        <dbReference type="SAM" id="MobiDB-lite"/>
    </source>
</evidence>
<gene>
    <name evidence="2" type="ORF">RDI58_000947</name>
</gene>
<evidence type="ECO:0000313" key="2">
    <source>
        <dbReference type="EMBL" id="KAK6803163.1"/>
    </source>
</evidence>